<sequence>MNFYFAFLAVMVAMCAAAPQQSVKCRDNSGCPDNEACTDSICTTPCLYDCPADVACIVQNHRAECIFG</sequence>
<keyword evidence="3" id="KW-1185">Reference proteome</keyword>
<gene>
    <name evidence="2" type="ORF">R5R35_007041</name>
</gene>
<comment type="caution">
    <text evidence="2">The sequence shown here is derived from an EMBL/GenBank/DDBJ whole genome shotgun (WGS) entry which is preliminary data.</text>
</comment>
<proteinExistence type="predicted"/>
<evidence type="ECO:0000313" key="2">
    <source>
        <dbReference type="EMBL" id="KAK7872439.1"/>
    </source>
</evidence>
<dbReference type="AlphaFoldDB" id="A0AAN9WID6"/>
<dbReference type="EMBL" id="JAZDUA010000025">
    <property type="protein sequence ID" value="KAK7872439.1"/>
    <property type="molecule type" value="Genomic_DNA"/>
</dbReference>
<feature type="chain" id="PRO_5042941088" description="Accessory gland protein" evidence="1">
    <location>
        <begin position="18"/>
        <end position="68"/>
    </location>
</feature>
<accession>A0AAN9WID6</accession>
<evidence type="ECO:0008006" key="4">
    <source>
        <dbReference type="Google" id="ProtNLM"/>
    </source>
</evidence>
<evidence type="ECO:0000313" key="3">
    <source>
        <dbReference type="Proteomes" id="UP001378592"/>
    </source>
</evidence>
<feature type="signal peptide" evidence="1">
    <location>
        <begin position="1"/>
        <end position="17"/>
    </location>
</feature>
<protein>
    <recommendedName>
        <fullName evidence="4">Accessory gland protein</fullName>
    </recommendedName>
</protein>
<name>A0AAN9WID6_9ORTH</name>
<dbReference type="Proteomes" id="UP001378592">
    <property type="component" value="Unassembled WGS sequence"/>
</dbReference>
<reference evidence="2 3" key="1">
    <citation type="submission" date="2024-03" db="EMBL/GenBank/DDBJ databases">
        <title>The genome assembly and annotation of the cricket Gryllus longicercus Weissman &amp; Gray.</title>
        <authorList>
            <person name="Szrajer S."/>
            <person name="Gray D."/>
            <person name="Ylla G."/>
        </authorList>
    </citation>
    <scope>NUCLEOTIDE SEQUENCE [LARGE SCALE GENOMIC DNA]</scope>
    <source>
        <strain evidence="2">DAG 2021-001</strain>
        <tissue evidence="2">Whole body minus gut</tissue>
    </source>
</reference>
<organism evidence="2 3">
    <name type="scientific">Gryllus longicercus</name>
    <dbReference type="NCBI Taxonomy" id="2509291"/>
    <lineage>
        <taxon>Eukaryota</taxon>
        <taxon>Metazoa</taxon>
        <taxon>Ecdysozoa</taxon>
        <taxon>Arthropoda</taxon>
        <taxon>Hexapoda</taxon>
        <taxon>Insecta</taxon>
        <taxon>Pterygota</taxon>
        <taxon>Neoptera</taxon>
        <taxon>Polyneoptera</taxon>
        <taxon>Orthoptera</taxon>
        <taxon>Ensifera</taxon>
        <taxon>Gryllidea</taxon>
        <taxon>Grylloidea</taxon>
        <taxon>Gryllidae</taxon>
        <taxon>Gryllinae</taxon>
        <taxon>Gryllus</taxon>
    </lineage>
</organism>
<keyword evidence="1" id="KW-0732">Signal</keyword>
<evidence type="ECO:0000256" key="1">
    <source>
        <dbReference type="SAM" id="SignalP"/>
    </source>
</evidence>